<dbReference type="OrthoDB" id="5524782at2"/>
<gene>
    <name evidence="2" type="ORF">DWV08_07615</name>
    <name evidence="3" type="ORF">DXU92_15730</name>
</gene>
<evidence type="ECO:0000313" key="4">
    <source>
        <dbReference type="Proteomes" id="UP000254236"/>
    </source>
</evidence>
<dbReference type="EMBL" id="CP031356">
    <property type="protein sequence ID" value="AXK45493.1"/>
    <property type="molecule type" value="Genomic_DNA"/>
</dbReference>
<reference evidence="3 5" key="2">
    <citation type="submission" date="2018-08" db="EMBL/GenBank/DDBJ databases">
        <title>Brachybacterium saurashtrense DSM 23186.</title>
        <authorList>
            <person name="Li Y."/>
        </authorList>
    </citation>
    <scope>NUCLEOTIDE SEQUENCE [LARGE SCALE GENOMIC DNA]</scope>
    <source>
        <strain evidence="3 5">DSM 23186</strain>
    </source>
</reference>
<evidence type="ECO:0000259" key="1">
    <source>
        <dbReference type="Pfam" id="PF12728"/>
    </source>
</evidence>
<accession>A0A345YNJ1</accession>
<protein>
    <submittedName>
        <fullName evidence="3">DNA-binding protein</fullName>
    </submittedName>
</protein>
<reference evidence="2 4" key="1">
    <citation type="submission" date="2018-07" db="EMBL/GenBank/DDBJ databases">
        <title>Brachybacterium saurashtrense DSM 23186 genome sequence.</title>
        <authorList>
            <person name="Guo L."/>
        </authorList>
    </citation>
    <scope>NUCLEOTIDE SEQUENCE [LARGE SCALE GENOMIC DNA]</scope>
    <source>
        <strain evidence="2 4">DSM 23186</strain>
    </source>
</reference>
<organism evidence="3 5">
    <name type="scientific">Brachybacterium saurashtrense</name>
    <dbReference type="NCBI Taxonomy" id="556288"/>
    <lineage>
        <taxon>Bacteria</taxon>
        <taxon>Bacillati</taxon>
        <taxon>Actinomycetota</taxon>
        <taxon>Actinomycetes</taxon>
        <taxon>Micrococcales</taxon>
        <taxon>Dermabacteraceae</taxon>
        <taxon>Brachybacterium</taxon>
    </lineage>
</organism>
<dbReference type="GO" id="GO:0003677">
    <property type="term" value="F:DNA binding"/>
    <property type="evidence" value="ECO:0007669"/>
    <property type="project" value="UniProtKB-KW"/>
</dbReference>
<dbReference type="AlphaFoldDB" id="A0A345YNJ1"/>
<evidence type="ECO:0000313" key="2">
    <source>
        <dbReference type="EMBL" id="AXK45493.1"/>
    </source>
</evidence>
<feature type="domain" description="Helix-turn-helix" evidence="1">
    <location>
        <begin position="4"/>
        <end position="55"/>
    </location>
</feature>
<sequence>MTHWLSTDQAAQYLGYREGTLRVWRAKDQGPAYTRTPSGSIRYRIEDLEAWLSEGSAA</sequence>
<dbReference type="RefSeq" id="WP_115413244.1">
    <property type="nucleotide sequence ID" value="NZ_CP031356.1"/>
</dbReference>
<dbReference type="Gene3D" id="1.10.1660.10">
    <property type="match status" value="1"/>
</dbReference>
<dbReference type="InterPro" id="IPR041657">
    <property type="entry name" value="HTH_17"/>
</dbReference>
<dbReference type="InterPro" id="IPR009061">
    <property type="entry name" value="DNA-bd_dom_put_sf"/>
</dbReference>
<dbReference type="KEGG" id="bsau:DWV08_07615"/>
<dbReference type="Proteomes" id="UP000254236">
    <property type="component" value="Chromosome"/>
</dbReference>
<proteinExistence type="predicted"/>
<keyword evidence="4" id="KW-1185">Reference proteome</keyword>
<name>A0A345YNJ1_9MICO</name>
<evidence type="ECO:0000313" key="5">
    <source>
        <dbReference type="Proteomes" id="UP000282185"/>
    </source>
</evidence>
<evidence type="ECO:0000313" key="3">
    <source>
        <dbReference type="EMBL" id="RRR21135.1"/>
    </source>
</evidence>
<dbReference type="Pfam" id="PF12728">
    <property type="entry name" value="HTH_17"/>
    <property type="match status" value="1"/>
</dbReference>
<keyword evidence="3" id="KW-0238">DNA-binding</keyword>
<dbReference type="Proteomes" id="UP000282185">
    <property type="component" value="Unassembled WGS sequence"/>
</dbReference>
<dbReference type="SUPFAM" id="SSF46955">
    <property type="entry name" value="Putative DNA-binding domain"/>
    <property type="match status" value="1"/>
</dbReference>
<dbReference type="EMBL" id="QSWH01000010">
    <property type="protein sequence ID" value="RRR21135.1"/>
    <property type="molecule type" value="Genomic_DNA"/>
</dbReference>